<dbReference type="EMBL" id="FMHW01000001">
    <property type="protein sequence ID" value="SCL16399.1"/>
    <property type="molecule type" value="Genomic_DNA"/>
</dbReference>
<dbReference type="AlphaFoldDB" id="A0A1C6RH80"/>
<accession>A0A1C6RH80</accession>
<organism evidence="1 2">
    <name type="scientific">Micromonospora pallida</name>
    <dbReference type="NCBI Taxonomy" id="145854"/>
    <lineage>
        <taxon>Bacteria</taxon>
        <taxon>Bacillati</taxon>
        <taxon>Actinomycetota</taxon>
        <taxon>Actinomycetes</taxon>
        <taxon>Micromonosporales</taxon>
        <taxon>Micromonosporaceae</taxon>
        <taxon>Micromonospora</taxon>
    </lineage>
</organism>
<dbReference type="OrthoDB" id="3403353at2"/>
<protein>
    <submittedName>
        <fullName evidence="1">Uncharacterized protein</fullName>
    </submittedName>
</protein>
<name>A0A1C6RH80_9ACTN</name>
<proteinExistence type="predicted"/>
<sequence>MATRCPRCGLRLDADGRCPAEAPLLPYAGRQWGTAQQLVHRLGVDITTAMVRRWRDRDGLTTQRGYSPLDEAARIEADKRTGGRGRRRRVDVGVALAA</sequence>
<evidence type="ECO:0000313" key="2">
    <source>
        <dbReference type="Proteomes" id="UP000198959"/>
    </source>
</evidence>
<keyword evidence="2" id="KW-1185">Reference proteome</keyword>
<dbReference type="RefSeq" id="WP_091638471.1">
    <property type="nucleotide sequence ID" value="NZ_FMHW01000001.1"/>
</dbReference>
<evidence type="ECO:0000313" key="1">
    <source>
        <dbReference type="EMBL" id="SCL16399.1"/>
    </source>
</evidence>
<reference evidence="2" key="1">
    <citation type="submission" date="2016-06" db="EMBL/GenBank/DDBJ databases">
        <authorList>
            <person name="Varghese N."/>
            <person name="Submissions Spin"/>
        </authorList>
    </citation>
    <scope>NUCLEOTIDE SEQUENCE [LARGE SCALE GENOMIC DNA]</scope>
    <source>
        <strain evidence="2">DSM 43817</strain>
    </source>
</reference>
<dbReference type="Proteomes" id="UP000198959">
    <property type="component" value="Unassembled WGS sequence"/>
</dbReference>
<gene>
    <name evidence="1" type="ORF">GA0074692_0020</name>
</gene>